<reference evidence="2 3" key="1">
    <citation type="submission" date="2019-11" db="EMBL/GenBank/DDBJ databases">
        <title>Novel species isolated from a subtropical stream in China.</title>
        <authorList>
            <person name="Lu H."/>
        </authorList>
    </citation>
    <scope>NUCLEOTIDE SEQUENCE [LARGE SCALE GENOMIC DNA]</scope>
    <source>
        <strain evidence="2 3">FT92W</strain>
    </source>
</reference>
<feature type="compositionally biased region" description="Basic and acidic residues" evidence="1">
    <location>
        <begin position="40"/>
        <end position="57"/>
    </location>
</feature>
<evidence type="ECO:0000256" key="1">
    <source>
        <dbReference type="SAM" id="MobiDB-lite"/>
    </source>
</evidence>
<dbReference type="EMBL" id="WKJJ01000018">
    <property type="protein sequence ID" value="MRV75144.1"/>
    <property type="molecule type" value="Genomic_DNA"/>
</dbReference>
<feature type="region of interest" description="Disordered" evidence="1">
    <location>
        <begin position="102"/>
        <end position="121"/>
    </location>
</feature>
<feature type="region of interest" description="Disordered" evidence="1">
    <location>
        <begin position="38"/>
        <end position="66"/>
    </location>
</feature>
<dbReference type="RefSeq" id="WP_154379406.1">
    <property type="nucleotide sequence ID" value="NZ_WKJJ01000018.1"/>
</dbReference>
<dbReference type="Proteomes" id="UP000446768">
    <property type="component" value="Unassembled WGS sequence"/>
</dbReference>
<organism evidence="2 3">
    <name type="scientific">Pseudoduganella rivuli</name>
    <dbReference type="NCBI Taxonomy" id="2666085"/>
    <lineage>
        <taxon>Bacteria</taxon>
        <taxon>Pseudomonadati</taxon>
        <taxon>Pseudomonadota</taxon>
        <taxon>Betaproteobacteria</taxon>
        <taxon>Burkholderiales</taxon>
        <taxon>Oxalobacteraceae</taxon>
        <taxon>Telluria group</taxon>
        <taxon>Pseudoduganella</taxon>
    </lineage>
</organism>
<evidence type="ECO:0000313" key="2">
    <source>
        <dbReference type="EMBL" id="MRV75144.1"/>
    </source>
</evidence>
<dbReference type="AlphaFoldDB" id="A0A7X2ISC4"/>
<protein>
    <recommendedName>
        <fullName evidence="4">DUF2946 domain-containing protein</fullName>
    </recommendedName>
</protein>
<comment type="caution">
    <text evidence="2">The sequence shown here is derived from an EMBL/GenBank/DDBJ whole genome shotgun (WGS) entry which is preliminary data.</text>
</comment>
<evidence type="ECO:0000313" key="3">
    <source>
        <dbReference type="Proteomes" id="UP000446768"/>
    </source>
</evidence>
<evidence type="ECO:0008006" key="4">
    <source>
        <dbReference type="Google" id="ProtNLM"/>
    </source>
</evidence>
<accession>A0A7X2ISC4</accession>
<gene>
    <name evidence="2" type="ORF">GJ700_25850</name>
</gene>
<keyword evidence="3" id="KW-1185">Reference proteome</keyword>
<proteinExistence type="predicted"/>
<sequence>MARQFLFFMLTIVALQFSWLAISAYCGHESGRAARHFGHHEHTGHADETTAAMKEKSPSLAKKLTPHTDCSSCSHAPLAPASLDTALGHGLLAQMSQTMPLSAPASAYSPPPERPQWHAAA</sequence>
<name>A0A7X2ISC4_9BURK</name>